<evidence type="ECO:0008006" key="4">
    <source>
        <dbReference type="Google" id="ProtNLM"/>
    </source>
</evidence>
<dbReference type="Proteomes" id="UP000515291">
    <property type="component" value="Chromosome"/>
</dbReference>
<organism evidence="2 3">
    <name type="scientific">Tardiphaga robiniae</name>
    <dbReference type="NCBI Taxonomy" id="943830"/>
    <lineage>
        <taxon>Bacteria</taxon>
        <taxon>Pseudomonadati</taxon>
        <taxon>Pseudomonadota</taxon>
        <taxon>Alphaproteobacteria</taxon>
        <taxon>Hyphomicrobiales</taxon>
        <taxon>Nitrobacteraceae</taxon>
        <taxon>Tardiphaga</taxon>
    </lineage>
</organism>
<dbReference type="EMBL" id="CP050292">
    <property type="protein sequence ID" value="QND71477.1"/>
    <property type="molecule type" value="Genomic_DNA"/>
</dbReference>
<evidence type="ECO:0000313" key="2">
    <source>
        <dbReference type="EMBL" id="QND71477.1"/>
    </source>
</evidence>
<dbReference type="RefSeq" id="WP_184517282.1">
    <property type="nucleotide sequence ID" value="NZ_CP050292.1"/>
</dbReference>
<name>A0A7G6TXJ5_9BRAD</name>
<gene>
    <name evidence="2" type="ORF">HB776_09720</name>
</gene>
<keyword evidence="1" id="KW-0732">Signal</keyword>
<reference evidence="3" key="1">
    <citation type="journal article" date="2020" name="Mol. Plant Microbe">
        <title>Rhizobial microsymbionts of the narrowly endemic Oxytropis species growing in Kamchatka are characterized by significant genetic diversity and possess a set of genes that are associated with T3SS and T6SS secretion systems and can affect the development of symbiosis.</title>
        <authorList>
            <person name="Safronova V."/>
            <person name="Guro P."/>
            <person name="Sazanova A."/>
            <person name="Kuznetsova I."/>
            <person name="Belimov A."/>
            <person name="Yakubov V."/>
            <person name="Chirak E."/>
            <person name="Afonin A."/>
            <person name="Gogolev Y."/>
            <person name="Andronov E."/>
            <person name="Tikhonovich I."/>
        </authorList>
    </citation>
    <scope>NUCLEOTIDE SEQUENCE [LARGE SCALE GENOMIC DNA]</scope>
    <source>
        <strain evidence="3">581</strain>
    </source>
</reference>
<sequence>MKIILLVLSALLLAAPAMAQHAHQKGPNGGPMEDVAGVHVEMIAAGKVLTFNILDEANKPLPASGFSGAVLLTSGSDRETLPLVTSGTALKAEAKGDIVKGASVSVTLKTADGKSGQARFKN</sequence>
<proteinExistence type="predicted"/>
<feature type="signal peptide" evidence="1">
    <location>
        <begin position="1"/>
        <end position="19"/>
    </location>
</feature>
<dbReference type="KEGG" id="trb:HB776_09720"/>
<evidence type="ECO:0000256" key="1">
    <source>
        <dbReference type="SAM" id="SignalP"/>
    </source>
</evidence>
<feature type="chain" id="PRO_5028878885" description="Copper-binding protein" evidence="1">
    <location>
        <begin position="20"/>
        <end position="122"/>
    </location>
</feature>
<accession>A0A7G6TXJ5</accession>
<evidence type="ECO:0000313" key="3">
    <source>
        <dbReference type="Proteomes" id="UP000515291"/>
    </source>
</evidence>
<protein>
    <recommendedName>
        <fullName evidence="4">Copper-binding protein</fullName>
    </recommendedName>
</protein>
<dbReference type="AlphaFoldDB" id="A0A7G6TXJ5"/>